<comment type="caution">
    <text evidence="2">The sequence shown here is derived from an EMBL/GenBank/DDBJ whole genome shotgun (WGS) entry which is preliminary data.</text>
</comment>
<reference evidence="2" key="2">
    <citation type="journal article" date="2023" name="IMA Fungus">
        <title>Comparative genomic study of the Penicillium genus elucidates a diverse pangenome and 15 lateral gene transfer events.</title>
        <authorList>
            <person name="Petersen C."/>
            <person name="Sorensen T."/>
            <person name="Nielsen M.R."/>
            <person name="Sondergaard T.E."/>
            <person name="Sorensen J.L."/>
            <person name="Fitzpatrick D.A."/>
            <person name="Frisvad J.C."/>
            <person name="Nielsen K.L."/>
        </authorList>
    </citation>
    <scope>NUCLEOTIDE SEQUENCE</scope>
    <source>
        <strain evidence="2">IBT 29495</strain>
    </source>
</reference>
<feature type="region of interest" description="Disordered" evidence="1">
    <location>
        <begin position="11"/>
        <end position="53"/>
    </location>
</feature>
<keyword evidence="3" id="KW-1185">Reference proteome</keyword>
<feature type="region of interest" description="Disordered" evidence="1">
    <location>
        <begin position="254"/>
        <end position="379"/>
    </location>
</feature>
<accession>A0A9W9XQL5</accession>
<dbReference type="AlphaFoldDB" id="A0A9W9XQL5"/>
<dbReference type="Proteomes" id="UP001149954">
    <property type="component" value="Unassembled WGS sequence"/>
</dbReference>
<organism evidence="2 3">
    <name type="scientific">Penicillium fimorum</name>
    <dbReference type="NCBI Taxonomy" id="1882269"/>
    <lineage>
        <taxon>Eukaryota</taxon>
        <taxon>Fungi</taxon>
        <taxon>Dikarya</taxon>
        <taxon>Ascomycota</taxon>
        <taxon>Pezizomycotina</taxon>
        <taxon>Eurotiomycetes</taxon>
        <taxon>Eurotiomycetidae</taxon>
        <taxon>Eurotiales</taxon>
        <taxon>Aspergillaceae</taxon>
        <taxon>Penicillium</taxon>
    </lineage>
</organism>
<proteinExistence type="predicted"/>
<protein>
    <submittedName>
        <fullName evidence="2">Uncharacterized protein</fullName>
    </submittedName>
</protein>
<reference evidence="2" key="1">
    <citation type="submission" date="2022-12" db="EMBL/GenBank/DDBJ databases">
        <authorList>
            <person name="Petersen C."/>
        </authorList>
    </citation>
    <scope>NUCLEOTIDE SEQUENCE</scope>
    <source>
        <strain evidence="2">IBT 29495</strain>
    </source>
</reference>
<feature type="compositionally biased region" description="Polar residues" evidence="1">
    <location>
        <begin position="18"/>
        <end position="39"/>
    </location>
</feature>
<dbReference type="OrthoDB" id="4364827at2759"/>
<evidence type="ECO:0000256" key="1">
    <source>
        <dbReference type="SAM" id="MobiDB-lite"/>
    </source>
</evidence>
<feature type="compositionally biased region" description="Low complexity" evidence="1">
    <location>
        <begin position="419"/>
        <end position="432"/>
    </location>
</feature>
<gene>
    <name evidence="2" type="ORF">N7463_009348</name>
</gene>
<evidence type="ECO:0000313" key="2">
    <source>
        <dbReference type="EMBL" id="KAJ5497361.1"/>
    </source>
</evidence>
<sequence length="460" mass="51134">MSFCRFFKKARQRASFEAESQPQETTPVTPEGPSGSSIPVLSPPVESGQHVPAPVSPRRVRYLNIIRQYFPLPRRRNSELADRHAGLESRPQVPGFDSRQVSLDVVMPHFELAGHHGGLGFRPQMREFIGGLLERYLQHRMNRQLDNEIAGRQDRSNRADIEHRVSQHAHGSTMPQACPSQNDDIEGRQLDNEYLAQLEIMLADRAARRSLANVEHDNSQHSYEPAIPMDFPLRNTEAERAQLDLAVMREFEEASNSEVNIEDHDSQNAHGYTMPQTFPSQNDEIEGHSLLRPTPRMQNRATSPVPSHSSNISYYSTSDDDNYGPRGTDNADDEPSSDHGSQVRRGRSLLRSGSPFSDVFPALQGSNHPSRDHSQVHRGRTLLRTSSLVKDPWVALWGPIGLPNDQAFHEPGGIAPEQDSSVVSDSASDSVSQEPRGRTLRRASSIVSDPASDSSGSSSP</sequence>
<evidence type="ECO:0000313" key="3">
    <source>
        <dbReference type="Proteomes" id="UP001149954"/>
    </source>
</evidence>
<feature type="compositionally biased region" description="Low complexity" evidence="1">
    <location>
        <begin position="307"/>
        <end position="317"/>
    </location>
</feature>
<name>A0A9W9XQL5_9EURO</name>
<feature type="compositionally biased region" description="Polar residues" evidence="1">
    <location>
        <begin position="296"/>
        <end position="306"/>
    </location>
</feature>
<feature type="compositionally biased region" description="Polar residues" evidence="1">
    <location>
        <begin position="268"/>
        <end position="282"/>
    </location>
</feature>
<feature type="compositionally biased region" description="Low complexity" evidence="1">
    <location>
        <begin position="443"/>
        <end position="460"/>
    </location>
</feature>
<dbReference type="EMBL" id="JAPWDS010000005">
    <property type="protein sequence ID" value="KAJ5497361.1"/>
    <property type="molecule type" value="Genomic_DNA"/>
</dbReference>
<feature type="region of interest" description="Disordered" evidence="1">
    <location>
        <begin position="407"/>
        <end position="460"/>
    </location>
</feature>